<accession>V4KEE7</accession>
<organism evidence="12 13">
    <name type="scientific">Eutrema salsugineum</name>
    <name type="common">Saltwater cress</name>
    <name type="synonym">Sisymbrium salsugineum</name>
    <dbReference type="NCBI Taxonomy" id="72664"/>
    <lineage>
        <taxon>Eukaryota</taxon>
        <taxon>Viridiplantae</taxon>
        <taxon>Streptophyta</taxon>
        <taxon>Embryophyta</taxon>
        <taxon>Tracheophyta</taxon>
        <taxon>Spermatophyta</taxon>
        <taxon>Magnoliopsida</taxon>
        <taxon>eudicotyledons</taxon>
        <taxon>Gunneridae</taxon>
        <taxon>Pentapetalae</taxon>
        <taxon>rosids</taxon>
        <taxon>malvids</taxon>
        <taxon>Brassicales</taxon>
        <taxon>Brassicaceae</taxon>
        <taxon>Eutremeae</taxon>
        <taxon>Eutrema</taxon>
    </lineage>
</organism>
<gene>
    <name evidence="12" type="ORF">EUTSA_v10019548mg</name>
</gene>
<evidence type="ECO:0000256" key="10">
    <source>
        <dbReference type="ARBA" id="ARBA00023136"/>
    </source>
</evidence>
<evidence type="ECO:0000256" key="2">
    <source>
        <dbReference type="ARBA" id="ARBA00004167"/>
    </source>
</evidence>
<dbReference type="PANTHER" id="PTHR24298:SF800">
    <property type="entry name" value="CYTOCHROME P450 89A2-RELATED"/>
    <property type="match status" value="1"/>
</dbReference>
<dbReference type="SUPFAM" id="SSF48264">
    <property type="entry name" value="Cytochrome P450"/>
    <property type="match status" value="1"/>
</dbReference>
<keyword evidence="5" id="KW-0812">Transmembrane</keyword>
<sequence>MGDKETGLIGEEEMKKMSYLKAVVGMKMILFGAGRRICLGIGLTMLYLEYYVANMMNEFEWKEVEGDE</sequence>
<keyword evidence="7" id="KW-1133">Transmembrane helix</keyword>
<dbReference type="InterPro" id="IPR001128">
    <property type="entry name" value="Cyt_P450"/>
</dbReference>
<dbReference type="STRING" id="72664.V4KEE7"/>
<dbReference type="Gene3D" id="1.10.630.10">
    <property type="entry name" value="Cytochrome P450"/>
    <property type="match status" value="1"/>
</dbReference>
<dbReference type="Gramene" id="ESQ28197">
    <property type="protein sequence ID" value="ESQ28197"/>
    <property type="gene ID" value="EUTSA_v10019548mg"/>
</dbReference>
<keyword evidence="8 11" id="KW-0560">Oxidoreductase</keyword>
<dbReference type="eggNOG" id="KOG0156">
    <property type="taxonomic scope" value="Eukaryota"/>
</dbReference>
<comment type="subcellular location">
    <subcellularLocation>
        <location evidence="2">Membrane</location>
        <topology evidence="2">Single-pass membrane protein</topology>
    </subcellularLocation>
</comment>
<reference evidence="12 13" key="1">
    <citation type="journal article" date="2013" name="Front. Plant Sci.">
        <title>The Reference Genome of the Halophytic Plant Eutrema salsugineum.</title>
        <authorList>
            <person name="Yang R."/>
            <person name="Jarvis D.E."/>
            <person name="Chen H."/>
            <person name="Beilstein M.A."/>
            <person name="Grimwood J."/>
            <person name="Jenkins J."/>
            <person name="Shu S."/>
            <person name="Prochnik S."/>
            <person name="Xin M."/>
            <person name="Ma C."/>
            <person name="Schmutz J."/>
            <person name="Wing R.A."/>
            <person name="Mitchell-Olds T."/>
            <person name="Schumaker K.S."/>
            <person name="Wang X."/>
        </authorList>
    </citation>
    <scope>NUCLEOTIDE SEQUENCE [LARGE SCALE GENOMIC DNA]</scope>
</reference>
<keyword evidence="10" id="KW-0472">Membrane</keyword>
<keyword evidence="9 11" id="KW-0503">Monooxygenase</keyword>
<dbReference type="InterPro" id="IPR051103">
    <property type="entry name" value="Plant_metabolite_P450s"/>
</dbReference>
<dbReference type="PANTHER" id="PTHR24298">
    <property type="entry name" value="FLAVONOID 3'-MONOOXYGENASE-RELATED"/>
    <property type="match status" value="1"/>
</dbReference>
<dbReference type="Pfam" id="PF00067">
    <property type="entry name" value="p450"/>
    <property type="match status" value="1"/>
</dbReference>
<dbReference type="KEGG" id="eus:EUTSA_v10019548mg"/>
<evidence type="ECO:0000256" key="3">
    <source>
        <dbReference type="ARBA" id="ARBA00010617"/>
    </source>
</evidence>
<dbReference type="GO" id="GO:0016020">
    <property type="term" value="C:membrane"/>
    <property type="evidence" value="ECO:0007669"/>
    <property type="project" value="UniProtKB-SubCell"/>
</dbReference>
<keyword evidence="11" id="KW-0408">Iron</keyword>
<keyword evidence="4 11" id="KW-0349">Heme</keyword>
<dbReference type="GO" id="GO:0016709">
    <property type="term" value="F:oxidoreductase activity, acting on paired donors, with incorporation or reduction of molecular oxygen, NAD(P)H as one donor, and incorporation of one atom of oxygen"/>
    <property type="evidence" value="ECO:0007669"/>
    <property type="project" value="TreeGrafter"/>
</dbReference>
<evidence type="ECO:0008006" key="14">
    <source>
        <dbReference type="Google" id="ProtNLM"/>
    </source>
</evidence>
<dbReference type="AlphaFoldDB" id="V4KEE7"/>
<dbReference type="InterPro" id="IPR017972">
    <property type="entry name" value="Cyt_P450_CS"/>
</dbReference>
<proteinExistence type="inferred from homology"/>
<evidence type="ECO:0000256" key="4">
    <source>
        <dbReference type="ARBA" id="ARBA00022617"/>
    </source>
</evidence>
<comment type="cofactor">
    <cofactor evidence="1">
        <name>heme</name>
        <dbReference type="ChEBI" id="CHEBI:30413"/>
    </cofactor>
</comment>
<evidence type="ECO:0000256" key="11">
    <source>
        <dbReference type="RuleBase" id="RU000461"/>
    </source>
</evidence>
<dbReference type="InterPro" id="IPR036396">
    <property type="entry name" value="Cyt_P450_sf"/>
</dbReference>
<evidence type="ECO:0000256" key="7">
    <source>
        <dbReference type="ARBA" id="ARBA00022989"/>
    </source>
</evidence>
<evidence type="ECO:0000313" key="13">
    <source>
        <dbReference type="Proteomes" id="UP000030689"/>
    </source>
</evidence>
<protein>
    <recommendedName>
        <fullName evidence="14">Cytochrome P450</fullName>
    </recommendedName>
</protein>
<evidence type="ECO:0000256" key="5">
    <source>
        <dbReference type="ARBA" id="ARBA00022692"/>
    </source>
</evidence>
<feature type="non-terminal residue" evidence="12">
    <location>
        <position position="68"/>
    </location>
</feature>
<dbReference type="GO" id="GO:0005506">
    <property type="term" value="F:iron ion binding"/>
    <property type="evidence" value="ECO:0007669"/>
    <property type="project" value="InterPro"/>
</dbReference>
<evidence type="ECO:0000256" key="9">
    <source>
        <dbReference type="ARBA" id="ARBA00023033"/>
    </source>
</evidence>
<keyword evidence="13" id="KW-1185">Reference proteome</keyword>
<evidence type="ECO:0000313" key="12">
    <source>
        <dbReference type="EMBL" id="ESQ28197.1"/>
    </source>
</evidence>
<dbReference type="EMBL" id="KI517953">
    <property type="protein sequence ID" value="ESQ28197.1"/>
    <property type="molecule type" value="Genomic_DNA"/>
</dbReference>
<name>V4KEE7_EUTSA</name>
<dbReference type="PROSITE" id="PS00086">
    <property type="entry name" value="CYTOCHROME_P450"/>
    <property type="match status" value="1"/>
</dbReference>
<keyword evidence="6 11" id="KW-0479">Metal-binding</keyword>
<evidence type="ECO:0000256" key="1">
    <source>
        <dbReference type="ARBA" id="ARBA00001971"/>
    </source>
</evidence>
<dbReference type="GO" id="GO:0020037">
    <property type="term" value="F:heme binding"/>
    <property type="evidence" value="ECO:0007669"/>
    <property type="project" value="InterPro"/>
</dbReference>
<evidence type="ECO:0000256" key="6">
    <source>
        <dbReference type="ARBA" id="ARBA00022723"/>
    </source>
</evidence>
<evidence type="ECO:0000256" key="8">
    <source>
        <dbReference type="ARBA" id="ARBA00023002"/>
    </source>
</evidence>
<dbReference type="Proteomes" id="UP000030689">
    <property type="component" value="Unassembled WGS sequence"/>
</dbReference>
<comment type="similarity">
    <text evidence="3 11">Belongs to the cytochrome P450 family.</text>
</comment>